<evidence type="ECO:0000259" key="1">
    <source>
        <dbReference type="PROSITE" id="PS50043"/>
    </source>
</evidence>
<dbReference type="OrthoDB" id="4266042at2"/>
<dbReference type="InterPro" id="IPR036388">
    <property type="entry name" value="WH-like_DNA-bd_sf"/>
</dbReference>
<reference evidence="2 4" key="1">
    <citation type="submission" date="2015-10" db="EMBL/GenBank/DDBJ databases">
        <title>Draft genome sequence of Streptomyces pseudovenezuelae DSM 40212, type strain for the species Streptomyces pseudovenezuelae.</title>
        <authorList>
            <person name="Ruckert C."/>
            <person name="Winkler A."/>
            <person name="Kalinowski J."/>
            <person name="Kampfer P."/>
            <person name="Glaeser S."/>
        </authorList>
    </citation>
    <scope>NUCLEOTIDE SEQUENCE [LARGE SCALE GENOMIC DNA]</scope>
    <source>
        <strain evidence="2 4">DSM 40212</strain>
    </source>
</reference>
<dbReference type="PRINTS" id="PR00038">
    <property type="entry name" value="HTHLUXR"/>
</dbReference>
<keyword evidence="5" id="KW-1185">Reference proteome</keyword>
<dbReference type="Proteomes" id="UP001432168">
    <property type="component" value="Chromosome"/>
</dbReference>
<dbReference type="Proteomes" id="UP000053039">
    <property type="component" value="Unassembled WGS sequence"/>
</dbReference>
<dbReference type="AlphaFoldDB" id="A0A124H9T0"/>
<accession>A0A124H9T0</accession>
<dbReference type="InterPro" id="IPR000792">
    <property type="entry name" value="Tscrpt_reg_LuxR_C"/>
</dbReference>
<dbReference type="Gene3D" id="1.10.10.10">
    <property type="entry name" value="Winged helix-like DNA-binding domain superfamily/Winged helix DNA-binding domain"/>
    <property type="match status" value="2"/>
</dbReference>
<reference evidence="3" key="2">
    <citation type="submission" date="2022-10" db="EMBL/GenBank/DDBJ databases">
        <title>The complete genomes of actinobacterial strains from the NBC collection.</title>
        <authorList>
            <person name="Joergensen T.S."/>
            <person name="Alvarez Arevalo M."/>
            <person name="Sterndorff E.B."/>
            <person name="Faurdal D."/>
            <person name="Vuksanovic O."/>
            <person name="Mourched A.-S."/>
            <person name="Charusanti P."/>
            <person name="Shaw S."/>
            <person name="Blin K."/>
            <person name="Weber T."/>
        </authorList>
    </citation>
    <scope>NUCLEOTIDE SEQUENCE</scope>
    <source>
        <strain evidence="3">NBC_00686</strain>
    </source>
</reference>
<dbReference type="PANTHER" id="PTHR34293">
    <property type="entry name" value="HTH-TYPE TRANSCRIPTIONAL REGULATOR TRMBL2"/>
    <property type="match status" value="1"/>
</dbReference>
<dbReference type="GO" id="GO:0003677">
    <property type="term" value="F:DNA binding"/>
    <property type="evidence" value="ECO:0007669"/>
    <property type="project" value="InterPro"/>
</dbReference>
<organism evidence="2 4">
    <name type="scientific">Streptomyces pseudovenezuelae</name>
    <dbReference type="NCBI Taxonomy" id="67350"/>
    <lineage>
        <taxon>Bacteria</taxon>
        <taxon>Bacillati</taxon>
        <taxon>Actinomycetota</taxon>
        <taxon>Actinomycetes</taxon>
        <taxon>Kitasatosporales</taxon>
        <taxon>Streptomycetaceae</taxon>
        <taxon>Streptomyces</taxon>
        <taxon>Streptomyces aurantiacus group</taxon>
    </lineage>
</organism>
<evidence type="ECO:0000313" key="2">
    <source>
        <dbReference type="EMBL" id="KUM85938.1"/>
    </source>
</evidence>
<dbReference type="GO" id="GO:0006355">
    <property type="term" value="P:regulation of DNA-templated transcription"/>
    <property type="evidence" value="ECO:0007669"/>
    <property type="project" value="InterPro"/>
</dbReference>
<dbReference type="PANTHER" id="PTHR34293:SF1">
    <property type="entry name" value="HTH-TYPE TRANSCRIPTIONAL REGULATOR TRMBL2"/>
    <property type="match status" value="1"/>
</dbReference>
<dbReference type="Pfam" id="PF00196">
    <property type="entry name" value="GerE"/>
    <property type="match status" value="1"/>
</dbReference>
<dbReference type="SUPFAM" id="SSF46894">
    <property type="entry name" value="C-terminal effector domain of the bipartite response regulators"/>
    <property type="match status" value="1"/>
</dbReference>
<dbReference type="EMBL" id="CP109011">
    <property type="protein sequence ID" value="WUT44889.1"/>
    <property type="molecule type" value="Genomic_DNA"/>
</dbReference>
<dbReference type="PROSITE" id="PS50043">
    <property type="entry name" value="HTH_LUXR_2"/>
    <property type="match status" value="1"/>
</dbReference>
<evidence type="ECO:0000313" key="4">
    <source>
        <dbReference type="Proteomes" id="UP000053039"/>
    </source>
</evidence>
<dbReference type="InterPro" id="IPR051797">
    <property type="entry name" value="TrmB-like"/>
</dbReference>
<dbReference type="SMART" id="SM00421">
    <property type="entry name" value="HTH_LUXR"/>
    <property type="match status" value="1"/>
</dbReference>
<evidence type="ECO:0000313" key="3">
    <source>
        <dbReference type="EMBL" id="WUT44889.1"/>
    </source>
</evidence>
<sequence length="323" mass="35139">MLQALGVGNDAADVYQAMLDHPDHGVDQIADVCGLTPTQVHDCLDELGRLMLVRASSEHPGQMRAVDPDIGLADIVARQEAELAARQAQLAASRAAVTRMVADRAQHRSTHGERLLGMDAIHRRLERLCRTAHTEIIGVQPGIQRPDDLSAGRDHDLAALGRGVTLRALYQEHARRHTHIAAYAHTLLSHGGEVRTAPTIPQRIVIVDRAHALVPTDPADNRKGALHVTEPGIVTALLELFEQAWNTAVPLGTTRPDDPEAGLTDHERELLRLLGTGLTDEAAGQRLGLTDRTIRRQVASIMERLSASSRFEAGIKAAQRGWL</sequence>
<dbReference type="EMBL" id="LMWM01000027">
    <property type="protein sequence ID" value="KUM85938.1"/>
    <property type="molecule type" value="Genomic_DNA"/>
</dbReference>
<proteinExistence type="predicted"/>
<dbReference type="RefSeq" id="WP_031048260.1">
    <property type="nucleotide sequence ID" value="NZ_CP107755.1"/>
</dbReference>
<protein>
    <submittedName>
        <fullName evidence="3">LuxR C-terminal-related transcriptional regulator</fullName>
    </submittedName>
</protein>
<name>A0A124H9T0_9ACTN</name>
<feature type="domain" description="HTH luxR-type" evidence="1">
    <location>
        <begin position="256"/>
        <end position="321"/>
    </location>
</feature>
<dbReference type="GeneID" id="95699515"/>
<dbReference type="InterPro" id="IPR016032">
    <property type="entry name" value="Sig_transdc_resp-reg_C-effctor"/>
</dbReference>
<evidence type="ECO:0000313" key="5">
    <source>
        <dbReference type="Proteomes" id="UP001432168"/>
    </source>
</evidence>
<gene>
    <name evidence="2" type="ORF">AQI94_23070</name>
    <name evidence="3" type="ORF">OG929_22500</name>
</gene>